<organism evidence="1 2">
    <name type="scientific">Clunio marinus</name>
    <dbReference type="NCBI Taxonomy" id="568069"/>
    <lineage>
        <taxon>Eukaryota</taxon>
        <taxon>Metazoa</taxon>
        <taxon>Ecdysozoa</taxon>
        <taxon>Arthropoda</taxon>
        <taxon>Hexapoda</taxon>
        <taxon>Insecta</taxon>
        <taxon>Pterygota</taxon>
        <taxon>Neoptera</taxon>
        <taxon>Endopterygota</taxon>
        <taxon>Diptera</taxon>
        <taxon>Nematocera</taxon>
        <taxon>Chironomoidea</taxon>
        <taxon>Chironomidae</taxon>
        <taxon>Clunio</taxon>
    </lineage>
</organism>
<evidence type="ECO:0000313" key="1">
    <source>
        <dbReference type="EMBL" id="CRL06120.1"/>
    </source>
</evidence>
<accession>A0A1J1J1A5</accession>
<evidence type="ECO:0000313" key="2">
    <source>
        <dbReference type="Proteomes" id="UP000183832"/>
    </source>
</evidence>
<dbReference type="AlphaFoldDB" id="A0A1J1J1A5"/>
<reference evidence="1 2" key="1">
    <citation type="submission" date="2015-04" db="EMBL/GenBank/DDBJ databases">
        <authorList>
            <person name="Syromyatnikov M.Y."/>
            <person name="Popov V.N."/>
        </authorList>
    </citation>
    <scope>NUCLEOTIDE SEQUENCE [LARGE SCALE GENOMIC DNA]</scope>
</reference>
<protein>
    <submittedName>
        <fullName evidence="1">CLUMA_CG019261, isoform A</fullName>
    </submittedName>
</protein>
<keyword evidence="2" id="KW-1185">Reference proteome</keyword>
<name>A0A1J1J1A5_9DIPT</name>
<dbReference type="EMBL" id="CVRI01000066">
    <property type="protein sequence ID" value="CRL06120.1"/>
    <property type="molecule type" value="Genomic_DNA"/>
</dbReference>
<sequence>MKAVITKIGLKLGLLSLGDILVVVFNFHRRSLDNQVMNGLNNANDLISRCRRQFCRTFLQLFFFYK</sequence>
<proteinExistence type="predicted"/>
<gene>
    <name evidence="1" type="ORF">CLUMA_CG019261</name>
</gene>
<dbReference type="Proteomes" id="UP000183832">
    <property type="component" value="Unassembled WGS sequence"/>
</dbReference>